<name>A0ABR2W0R0_9FUNG</name>
<sequence length="194" mass="22269">MKSVLWLVCLWWSTIEGQLVVPFQIFPSEECQRTLDIIVETNLDSECLPLRRLIPHLTRLTKDPDNVKVTVSSMIDTVCAAPTCSSPKLNAIKKKLYTGCQRDLTNPIVATYLWVFQSLSPLRDWGCPRASNGERCFDAVILTWLQNKNSVLLRDADPGMCRRCHSTWRDTIRNNQKNYPSLDHSFLNEILNCK</sequence>
<evidence type="ECO:0000313" key="2">
    <source>
        <dbReference type="EMBL" id="KAK9712165.1"/>
    </source>
</evidence>
<protein>
    <submittedName>
        <fullName evidence="2">Uncharacterized protein</fullName>
    </submittedName>
</protein>
<comment type="caution">
    <text evidence="2">The sequence shown here is derived from an EMBL/GenBank/DDBJ whole genome shotgun (WGS) entry which is preliminary data.</text>
</comment>
<accession>A0ABR2W0R0</accession>
<feature type="chain" id="PRO_5045988480" evidence="1">
    <location>
        <begin position="18"/>
        <end position="194"/>
    </location>
</feature>
<evidence type="ECO:0000256" key="1">
    <source>
        <dbReference type="SAM" id="SignalP"/>
    </source>
</evidence>
<feature type="signal peptide" evidence="1">
    <location>
        <begin position="1"/>
        <end position="17"/>
    </location>
</feature>
<reference evidence="2 3" key="1">
    <citation type="submission" date="2023-04" db="EMBL/GenBank/DDBJ databases">
        <title>Genome of Basidiobolus ranarum AG-B5.</title>
        <authorList>
            <person name="Stajich J.E."/>
            <person name="Carter-House D."/>
            <person name="Gryganskyi A."/>
        </authorList>
    </citation>
    <scope>NUCLEOTIDE SEQUENCE [LARGE SCALE GENOMIC DNA]</scope>
    <source>
        <strain evidence="2 3">AG-B5</strain>
    </source>
</reference>
<gene>
    <name evidence="2" type="ORF">K7432_007324</name>
</gene>
<keyword evidence="3" id="KW-1185">Reference proteome</keyword>
<proteinExistence type="predicted"/>
<organism evidence="2 3">
    <name type="scientific">Basidiobolus ranarum</name>
    <dbReference type="NCBI Taxonomy" id="34480"/>
    <lineage>
        <taxon>Eukaryota</taxon>
        <taxon>Fungi</taxon>
        <taxon>Fungi incertae sedis</taxon>
        <taxon>Zoopagomycota</taxon>
        <taxon>Entomophthoromycotina</taxon>
        <taxon>Basidiobolomycetes</taxon>
        <taxon>Basidiobolales</taxon>
        <taxon>Basidiobolaceae</taxon>
        <taxon>Basidiobolus</taxon>
    </lineage>
</organism>
<evidence type="ECO:0000313" key="3">
    <source>
        <dbReference type="Proteomes" id="UP001479436"/>
    </source>
</evidence>
<keyword evidence="1" id="KW-0732">Signal</keyword>
<dbReference type="EMBL" id="JASJQH010007233">
    <property type="protein sequence ID" value="KAK9712165.1"/>
    <property type="molecule type" value="Genomic_DNA"/>
</dbReference>
<dbReference type="Proteomes" id="UP001479436">
    <property type="component" value="Unassembled WGS sequence"/>
</dbReference>